<dbReference type="RefSeq" id="WP_212692758.1">
    <property type="nucleotide sequence ID" value="NZ_CP058561.1"/>
</dbReference>
<dbReference type="AlphaFoldDB" id="A0A8J8M8V0"/>
<keyword evidence="2" id="KW-1185">Reference proteome</keyword>
<gene>
    <name evidence="1" type="ORF">HYG85_06175</name>
</gene>
<organism evidence="1 2">
    <name type="scientific">Vallitalea guaymasensis</name>
    <dbReference type="NCBI Taxonomy" id="1185412"/>
    <lineage>
        <taxon>Bacteria</taxon>
        <taxon>Bacillati</taxon>
        <taxon>Bacillota</taxon>
        <taxon>Clostridia</taxon>
        <taxon>Lachnospirales</taxon>
        <taxon>Vallitaleaceae</taxon>
        <taxon>Vallitalea</taxon>
    </lineage>
</organism>
<evidence type="ECO:0000313" key="2">
    <source>
        <dbReference type="Proteomes" id="UP000677305"/>
    </source>
</evidence>
<accession>A0A8J8M8V0</accession>
<dbReference type="EMBL" id="CP058561">
    <property type="protein sequence ID" value="QUH28532.1"/>
    <property type="molecule type" value="Genomic_DNA"/>
</dbReference>
<proteinExistence type="predicted"/>
<protein>
    <submittedName>
        <fullName evidence="1">Uncharacterized protein</fullName>
    </submittedName>
</protein>
<dbReference type="KEGG" id="vgu:HYG85_06175"/>
<evidence type="ECO:0000313" key="1">
    <source>
        <dbReference type="EMBL" id="QUH28532.1"/>
    </source>
</evidence>
<reference evidence="1 2" key="1">
    <citation type="submission" date="2020-07" db="EMBL/GenBank/DDBJ databases">
        <title>Vallitalea guaymasensis genome.</title>
        <authorList>
            <person name="Postec A."/>
        </authorList>
    </citation>
    <scope>NUCLEOTIDE SEQUENCE [LARGE SCALE GENOMIC DNA]</scope>
    <source>
        <strain evidence="1 2">Ra1766G1</strain>
    </source>
</reference>
<sequence length="186" mass="22481">MEKDKSIKYLYHYYEKDRGPFLNLSDLDIPQAQKILDRIKQENKVMAVHRYKGYLERRKELEQMAREIFISKGGKPVRKSPHYMVVGKCDWLQTWYNEGEYIRIHLSQFDLDTISFSYGDMFPTFSPRVTDNKEYRKQIYTFNEIIKIMEKYGLPQDWNQDGAFGPERYIEVQIWDDEPLLRKVKT</sequence>
<name>A0A8J8M8V0_9FIRM</name>
<dbReference type="Proteomes" id="UP000677305">
    <property type="component" value="Chromosome"/>
</dbReference>